<dbReference type="Pfam" id="PF01970">
    <property type="entry name" value="TctA"/>
    <property type="match status" value="1"/>
</dbReference>
<dbReference type="EMBL" id="NJGD01000026">
    <property type="protein sequence ID" value="PJR09887.1"/>
    <property type="molecule type" value="Genomic_DNA"/>
</dbReference>
<protein>
    <recommendedName>
        <fullName evidence="2">DUF112 domain-containing protein</fullName>
    </recommendedName>
</protein>
<dbReference type="PANTHER" id="PTHR35342">
    <property type="entry name" value="TRICARBOXYLIC TRANSPORT PROTEIN"/>
    <property type="match status" value="1"/>
</dbReference>
<organism evidence="3 4">
    <name type="scientific">Rhizobium meliloti</name>
    <name type="common">Ensifer meliloti</name>
    <name type="synonym">Sinorhizobium meliloti</name>
    <dbReference type="NCBI Taxonomy" id="382"/>
    <lineage>
        <taxon>Bacteria</taxon>
        <taxon>Pseudomonadati</taxon>
        <taxon>Pseudomonadota</taxon>
        <taxon>Alphaproteobacteria</taxon>
        <taxon>Hyphomicrobiales</taxon>
        <taxon>Rhizobiaceae</taxon>
        <taxon>Sinorhizobium/Ensifer group</taxon>
        <taxon>Sinorhizobium</taxon>
    </lineage>
</organism>
<feature type="transmembrane region" description="Helical" evidence="1">
    <location>
        <begin position="459"/>
        <end position="484"/>
    </location>
</feature>
<proteinExistence type="predicted"/>
<dbReference type="Proteomes" id="UP000231987">
    <property type="component" value="Unassembled WGS sequence"/>
</dbReference>
<feature type="transmembrane region" description="Helical" evidence="1">
    <location>
        <begin position="352"/>
        <end position="372"/>
    </location>
</feature>
<feature type="transmembrane region" description="Helical" evidence="1">
    <location>
        <begin position="250"/>
        <end position="268"/>
    </location>
</feature>
<feature type="transmembrane region" description="Helical" evidence="1">
    <location>
        <begin position="202"/>
        <end position="221"/>
    </location>
</feature>
<accession>A0A2J0YUG1</accession>
<comment type="caution">
    <text evidence="3">The sequence shown here is derived from an EMBL/GenBank/DDBJ whole genome shotgun (WGS) entry which is preliminary data.</text>
</comment>
<dbReference type="AlphaFoldDB" id="A0A2J0YUG1"/>
<feature type="transmembrane region" description="Helical" evidence="1">
    <location>
        <begin position="384"/>
        <end position="403"/>
    </location>
</feature>
<dbReference type="RefSeq" id="WP_100674696.1">
    <property type="nucleotide sequence ID" value="NZ_NJGD01000026.1"/>
</dbReference>
<dbReference type="InterPro" id="IPR002823">
    <property type="entry name" value="DUF112_TM"/>
</dbReference>
<feature type="domain" description="DUF112" evidence="2">
    <location>
        <begin position="18"/>
        <end position="436"/>
    </location>
</feature>
<evidence type="ECO:0000256" key="1">
    <source>
        <dbReference type="SAM" id="Phobius"/>
    </source>
</evidence>
<feature type="transmembrane region" description="Helical" evidence="1">
    <location>
        <begin position="136"/>
        <end position="157"/>
    </location>
</feature>
<reference evidence="3 4" key="1">
    <citation type="submission" date="2017-06" db="EMBL/GenBank/DDBJ databases">
        <title>Ensifer strains isolated from leguminous trees and herbs display diverse denitrification phenotypes with some acting as strong N2O sinks.</title>
        <authorList>
            <person name="Woliy K."/>
            <person name="Mania D."/>
            <person name="Bakken L.R."/>
            <person name="Frostegard A."/>
        </authorList>
    </citation>
    <scope>NUCLEOTIDE SEQUENCE [LARGE SCALE GENOMIC DNA]</scope>
    <source>
        <strain evidence="3 4">AC50a</strain>
    </source>
</reference>
<gene>
    <name evidence="3" type="ORF">CEJ86_30195</name>
</gene>
<evidence type="ECO:0000259" key="2">
    <source>
        <dbReference type="Pfam" id="PF01970"/>
    </source>
</evidence>
<evidence type="ECO:0000313" key="4">
    <source>
        <dbReference type="Proteomes" id="UP000231987"/>
    </source>
</evidence>
<keyword evidence="1" id="KW-0812">Transmembrane</keyword>
<sequence length="496" mass="51573">MLENILLGFSAAGTITNLGYALMGALLGTLIGILPGLGPLATISLLLPFTYGLDPLSALIMLAGIYYGSAYGGSTTAILMSLPGETASAVTVIDGYQMSRKGRAGVAITTAAVGSFVAGCIGTLVIAAFATPLTKIAIDFGPAEYFSLMILGLLGAVTMSSGSIAKAISMVVLGLALGLLGTDVNSGTQRFTFGVQELWDGVDFIVLAVGLFAFGEIVSTLTGREPPLTQHAALSGMLPNWEDIRRMVPAILRGTGLGSILGVLPGAGMSMSSFMSYSIEKRFSGHGHEFGHGAIEGVAGPEAANNAAAQTAFIPTLTLGIPGSPTMALILGALVMHDIQPGPNVISTNPTLFWGLIASMWIGNFMLVLLNLPLVGVWVKLLSVPYKLIFPGILMFSCIGVYSTNFSVFDLYLTALFGIVGVALRYLRFEPAPLVLGFVLGPIMEENFRRAMLFSGGDYSVFISTGLSAGLLATAVVLAAWMGWSSFRAGRIGGNS</sequence>
<keyword evidence="1" id="KW-0472">Membrane</keyword>
<keyword evidence="1" id="KW-1133">Transmembrane helix</keyword>
<evidence type="ECO:0000313" key="3">
    <source>
        <dbReference type="EMBL" id="PJR09887.1"/>
    </source>
</evidence>
<name>A0A2J0YUG1_RHIML</name>
<feature type="transmembrane region" description="Helical" evidence="1">
    <location>
        <begin position="105"/>
        <end position="130"/>
    </location>
</feature>
<dbReference type="PANTHER" id="PTHR35342:SF5">
    <property type="entry name" value="TRICARBOXYLIC TRANSPORT PROTEIN"/>
    <property type="match status" value="1"/>
</dbReference>